<organism evidence="1 2">
    <name type="scientific">Phaeosphaeria nodorum (strain SN15 / ATCC MYA-4574 / FGSC 10173)</name>
    <name type="common">Glume blotch fungus</name>
    <name type="synonym">Parastagonospora nodorum</name>
    <dbReference type="NCBI Taxonomy" id="321614"/>
    <lineage>
        <taxon>Eukaryota</taxon>
        <taxon>Fungi</taxon>
        <taxon>Dikarya</taxon>
        <taxon>Ascomycota</taxon>
        <taxon>Pezizomycotina</taxon>
        <taxon>Dothideomycetes</taxon>
        <taxon>Pleosporomycetidae</taxon>
        <taxon>Pleosporales</taxon>
        <taxon>Pleosporineae</taxon>
        <taxon>Phaeosphaeriaceae</taxon>
        <taxon>Parastagonospora</taxon>
    </lineage>
</organism>
<proteinExistence type="predicted"/>
<reference evidence="2" key="1">
    <citation type="journal article" date="2021" name="BMC Genomics">
        <title>Chromosome-level genome assembly and manually-curated proteome of model necrotroph Parastagonospora nodorum Sn15 reveals a genome-wide trove of candidate effector homologs, and redundancy of virulence-related functions within an accessory chromosome.</title>
        <authorList>
            <person name="Bertazzoni S."/>
            <person name="Jones D.A.B."/>
            <person name="Phan H.T."/>
            <person name="Tan K.-C."/>
            <person name="Hane J.K."/>
        </authorList>
    </citation>
    <scope>NUCLEOTIDE SEQUENCE [LARGE SCALE GENOMIC DNA]</scope>
    <source>
        <strain evidence="2">SN15 / ATCC MYA-4574 / FGSC 10173)</strain>
    </source>
</reference>
<dbReference type="AlphaFoldDB" id="A0A7U2FFG0"/>
<sequence>MNTNLYPGKLAGAEALCSTFSGKQCATSPLGQIHMSRRSGCQAVAPRHGREMANSAEH</sequence>
<dbReference type="EMBL" id="CP069038">
    <property type="protein sequence ID" value="QRD04275.1"/>
    <property type="molecule type" value="Genomic_DNA"/>
</dbReference>
<evidence type="ECO:0000313" key="2">
    <source>
        <dbReference type="Proteomes" id="UP000663193"/>
    </source>
</evidence>
<protein>
    <submittedName>
        <fullName evidence="1">Uncharacterized protein</fullName>
    </submittedName>
</protein>
<name>A0A7U2FFG0_PHANO</name>
<keyword evidence="2" id="KW-1185">Reference proteome</keyword>
<accession>A0A7U2FFG0</accession>
<gene>
    <name evidence="1" type="ORF">JI435_420910</name>
</gene>
<dbReference type="VEuPathDB" id="FungiDB:JI435_420910"/>
<dbReference type="Proteomes" id="UP000663193">
    <property type="component" value="Chromosome 16"/>
</dbReference>
<evidence type="ECO:0000313" key="1">
    <source>
        <dbReference type="EMBL" id="QRD04275.1"/>
    </source>
</evidence>